<dbReference type="Proteomes" id="UP000073485">
    <property type="component" value="Unassembled WGS sequence"/>
</dbReference>
<accession>A0A0Z8FD22</accession>
<evidence type="ECO:0000313" key="3">
    <source>
        <dbReference type="Proteomes" id="UP000072530"/>
    </source>
</evidence>
<evidence type="ECO:0000313" key="2">
    <source>
        <dbReference type="EMBL" id="CYU78114.1"/>
    </source>
</evidence>
<gene>
    <name evidence="1" type="ORF">ERS132393_01080</name>
    <name evidence="2" type="ORF">ERS132410_01043</name>
</gene>
<sequence>MKVIKLPIYYKNNKKTKECRLSLIDNEELCVIEISLGSQSVKYEAESFFQALIALRLDLENDGGIIQCNGSDRQIFPSPLQMAMGGEKAYLLEIGKQARIQNVYDIFEMNKPDLDCVTVLEQEEFYNQWFKSLGGQ</sequence>
<dbReference type="EMBL" id="FIGO01000005">
    <property type="protein sequence ID" value="CYU78114.1"/>
    <property type="molecule type" value="Genomic_DNA"/>
</dbReference>
<dbReference type="RefSeq" id="WP_052500094.1">
    <property type="nucleotide sequence ID" value="NZ_CEDJ01000098.1"/>
</dbReference>
<evidence type="ECO:0000313" key="4">
    <source>
        <dbReference type="Proteomes" id="UP000073485"/>
    </source>
</evidence>
<name>A0A0Z8FD22_STRSU</name>
<organism evidence="2 4">
    <name type="scientific">Streptococcus suis</name>
    <dbReference type="NCBI Taxonomy" id="1307"/>
    <lineage>
        <taxon>Bacteria</taxon>
        <taxon>Bacillati</taxon>
        <taxon>Bacillota</taxon>
        <taxon>Bacilli</taxon>
        <taxon>Lactobacillales</taxon>
        <taxon>Streptococcaceae</taxon>
        <taxon>Streptococcus</taxon>
    </lineage>
</organism>
<dbReference type="Proteomes" id="UP000072530">
    <property type="component" value="Unassembled WGS sequence"/>
</dbReference>
<proteinExistence type="predicted"/>
<evidence type="ECO:0000313" key="1">
    <source>
        <dbReference type="EMBL" id="CYU64198.1"/>
    </source>
</evidence>
<dbReference type="EMBL" id="FIGG01000003">
    <property type="protein sequence ID" value="CYU64198.1"/>
    <property type="molecule type" value="Genomic_DNA"/>
</dbReference>
<reference evidence="3 4" key="1">
    <citation type="submission" date="2016-02" db="EMBL/GenBank/DDBJ databases">
        <authorList>
            <consortium name="Pathogen Informatics"/>
        </authorList>
    </citation>
    <scope>NUCLEOTIDE SEQUENCE [LARGE SCALE GENOMIC DNA]</scope>
    <source>
        <strain evidence="1 3">LSS31</strain>
        <strain evidence="2 4">LSS48</strain>
    </source>
</reference>
<protein>
    <submittedName>
        <fullName evidence="2">Uncharacterized protein</fullName>
    </submittedName>
</protein>
<dbReference type="AlphaFoldDB" id="A0A0Z8FD22"/>